<keyword evidence="2" id="KW-0238">DNA-binding</keyword>
<evidence type="ECO:0000313" key="4">
    <source>
        <dbReference type="EMBL" id="KAJ6226288.1"/>
    </source>
</evidence>
<dbReference type="InterPro" id="IPR012340">
    <property type="entry name" value="NA-bd_OB-fold"/>
</dbReference>
<keyword evidence="3" id="KW-0539">Nucleus</keyword>
<dbReference type="Gene3D" id="2.40.50.140">
    <property type="entry name" value="Nucleic acid-binding proteins"/>
    <property type="match status" value="1"/>
</dbReference>
<protein>
    <submittedName>
        <fullName evidence="4">Replication protein a-related</fullName>
    </submittedName>
</protein>
<dbReference type="Proteomes" id="UP001150062">
    <property type="component" value="Unassembled WGS sequence"/>
</dbReference>
<comment type="caution">
    <text evidence="4">The sequence shown here is derived from an EMBL/GenBank/DDBJ whole genome shotgun (WGS) entry which is preliminary data.</text>
</comment>
<comment type="subcellular location">
    <subcellularLocation>
        <location evidence="1">Nucleus</location>
    </subcellularLocation>
</comment>
<evidence type="ECO:0000256" key="1">
    <source>
        <dbReference type="ARBA" id="ARBA00004123"/>
    </source>
</evidence>
<keyword evidence="5" id="KW-1185">Reference proteome</keyword>
<proteinExistence type="predicted"/>
<organism evidence="4 5">
    <name type="scientific">Anaeramoeba flamelloides</name>
    <dbReference type="NCBI Taxonomy" id="1746091"/>
    <lineage>
        <taxon>Eukaryota</taxon>
        <taxon>Metamonada</taxon>
        <taxon>Anaeramoebidae</taxon>
        <taxon>Anaeramoeba</taxon>
    </lineage>
</organism>
<dbReference type="EMBL" id="JAOAOG010000345">
    <property type="protein sequence ID" value="KAJ6226288.1"/>
    <property type="molecule type" value="Genomic_DNA"/>
</dbReference>
<name>A0ABQ8X0X6_9EUKA</name>
<evidence type="ECO:0000256" key="2">
    <source>
        <dbReference type="ARBA" id="ARBA00023125"/>
    </source>
</evidence>
<gene>
    <name evidence="4" type="ORF">M0813_10978</name>
</gene>
<evidence type="ECO:0000256" key="3">
    <source>
        <dbReference type="ARBA" id="ARBA00023242"/>
    </source>
</evidence>
<sequence>MLNSQLNNFGNGMNSFNNGSNGMMMGNNQQSSVFGTQNSMGLLGNNNSTLNFVESNEPDFEAPRISSVVPVTIGQMRKSIHSDLNKLYSIDQQLIKRVFFVGVVRHIEISKSSIKYHFEDGTGRMFGNFMEQFKELEKTFKPELQQNEQNTEMNFEEQNQQRNEQWLQNLNTTYLNQYVAVMGSVKQYNNNPSLLILDLDLITDHNEITYHFLNTIRFHLYNTKGKGRNYILQRQEKEKQYLQEKELQQQQQPQQQQQQFYPQNQQQQQQQQQFVSQNQQQNNSYLMNNQPQQQQQQQQFYPQNQQQTSLQQNQFLQQNQQVNNQFLQQPINNQQQQYSNPYLQQSHF</sequence>
<dbReference type="InterPro" id="IPR040260">
    <property type="entry name" value="RFA2-like"/>
</dbReference>
<accession>A0ABQ8X0X6</accession>
<dbReference type="SUPFAM" id="SSF50249">
    <property type="entry name" value="Nucleic acid-binding proteins"/>
    <property type="match status" value="1"/>
</dbReference>
<dbReference type="PANTHER" id="PTHR13989">
    <property type="entry name" value="REPLICATION PROTEIN A-RELATED"/>
    <property type="match status" value="1"/>
</dbReference>
<reference evidence="4" key="1">
    <citation type="submission" date="2022-08" db="EMBL/GenBank/DDBJ databases">
        <title>Novel sulfate-reducing endosymbionts in the free-living metamonad Anaeramoeba.</title>
        <authorList>
            <person name="Jerlstrom-Hultqvist J."/>
            <person name="Cepicka I."/>
            <person name="Gallot-Lavallee L."/>
            <person name="Salas-Leiva D."/>
            <person name="Curtis B.A."/>
            <person name="Zahonova K."/>
            <person name="Pipaliya S."/>
            <person name="Dacks J."/>
            <person name="Roger A.J."/>
        </authorList>
    </citation>
    <scope>NUCLEOTIDE SEQUENCE</scope>
    <source>
        <strain evidence="4">Schooner1</strain>
    </source>
</reference>
<dbReference type="PANTHER" id="PTHR13989:SF16">
    <property type="entry name" value="REPLICATION PROTEIN A2"/>
    <property type="match status" value="1"/>
</dbReference>
<evidence type="ECO:0000313" key="5">
    <source>
        <dbReference type="Proteomes" id="UP001150062"/>
    </source>
</evidence>